<dbReference type="Proteomes" id="UP000595841">
    <property type="component" value="Chromosome"/>
</dbReference>
<dbReference type="RefSeq" id="WP_202677559.1">
    <property type="nucleotide sequence ID" value="NZ_CP068595.1"/>
</dbReference>
<protein>
    <submittedName>
        <fullName evidence="2">Glycosyltransferase family 4 protein</fullName>
    </submittedName>
</protein>
<reference evidence="2 3" key="1">
    <citation type="submission" date="2021-01" db="EMBL/GenBank/DDBJ databases">
        <title>Whole genome sequence of Paenibacillus sonchi LMG 24727 for comparative genomics.</title>
        <authorList>
            <person name="Lee G."/>
            <person name="Kim M.-J."/>
            <person name="Lim K."/>
            <person name="Shin J.-H."/>
        </authorList>
    </citation>
    <scope>NUCLEOTIDE SEQUENCE [LARGE SCALE GENOMIC DNA]</scope>
    <source>
        <strain evidence="2 3">LMG 24727</strain>
    </source>
</reference>
<feature type="domain" description="Glycosyl transferase family 1" evidence="1">
    <location>
        <begin position="40"/>
        <end position="207"/>
    </location>
</feature>
<dbReference type="Gene3D" id="3.40.50.2000">
    <property type="entry name" value="Glycogen Phosphorylase B"/>
    <property type="match status" value="2"/>
</dbReference>
<sequence>MTTLNEDEQKSMVSHFPHLAERIRLLPNFVNSAIFYRRDKEQALAELGLDPENRYLITVGRLFEYQKGHSLLVQAAEQLRHIPDLKILIAGGGPDEQSLRTLIKEKNLEDRIILLGTIRNKDVLASYYSVSELFVLPSRYEGLPLVILEAGACGLPTVAFNVMGVRGLVQDGVSGLLAEGLQPSALAASLDTLLGNPELCAEMGEAALQIVRSDYSEEIIGARLYNLLQESLGLDPSATQIGGDSFAPELGTPV</sequence>
<dbReference type="EMBL" id="CP068595">
    <property type="protein sequence ID" value="QQZ63776.1"/>
    <property type="molecule type" value="Genomic_DNA"/>
</dbReference>
<dbReference type="AlphaFoldDB" id="A0A974SFY2"/>
<gene>
    <name evidence="2" type="ORF">JI735_15875</name>
</gene>
<accession>A0A974SFY2</accession>
<dbReference type="PANTHER" id="PTHR45947:SF3">
    <property type="entry name" value="SULFOQUINOVOSYL TRANSFERASE SQD2"/>
    <property type="match status" value="1"/>
</dbReference>
<dbReference type="Pfam" id="PF00534">
    <property type="entry name" value="Glycos_transf_1"/>
    <property type="match status" value="1"/>
</dbReference>
<keyword evidence="3" id="KW-1185">Reference proteome</keyword>
<dbReference type="PANTHER" id="PTHR45947">
    <property type="entry name" value="SULFOQUINOVOSYL TRANSFERASE SQD2"/>
    <property type="match status" value="1"/>
</dbReference>
<dbReference type="SUPFAM" id="SSF53756">
    <property type="entry name" value="UDP-Glycosyltransferase/glycogen phosphorylase"/>
    <property type="match status" value="1"/>
</dbReference>
<dbReference type="InterPro" id="IPR001296">
    <property type="entry name" value="Glyco_trans_1"/>
</dbReference>
<dbReference type="CDD" id="cd03801">
    <property type="entry name" value="GT4_PimA-like"/>
    <property type="match status" value="1"/>
</dbReference>
<dbReference type="KEGG" id="pson:JI735_15875"/>
<evidence type="ECO:0000259" key="1">
    <source>
        <dbReference type="Pfam" id="PF00534"/>
    </source>
</evidence>
<organism evidence="2 3">
    <name type="scientific">Paenibacillus sonchi</name>
    <dbReference type="NCBI Taxonomy" id="373687"/>
    <lineage>
        <taxon>Bacteria</taxon>
        <taxon>Bacillati</taxon>
        <taxon>Bacillota</taxon>
        <taxon>Bacilli</taxon>
        <taxon>Bacillales</taxon>
        <taxon>Paenibacillaceae</taxon>
        <taxon>Paenibacillus</taxon>
        <taxon>Paenibacillus sonchi group</taxon>
    </lineage>
</organism>
<proteinExistence type="predicted"/>
<dbReference type="InterPro" id="IPR050194">
    <property type="entry name" value="Glycosyltransferase_grp1"/>
</dbReference>
<evidence type="ECO:0000313" key="3">
    <source>
        <dbReference type="Proteomes" id="UP000595841"/>
    </source>
</evidence>
<name>A0A974SFY2_9BACL</name>
<evidence type="ECO:0000313" key="2">
    <source>
        <dbReference type="EMBL" id="QQZ63776.1"/>
    </source>
</evidence>
<dbReference type="GO" id="GO:0016757">
    <property type="term" value="F:glycosyltransferase activity"/>
    <property type="evidence" value="ECO:0007669"/>
    <property type="project" value="InterPro"/>
</dbReference>